<dbReference type="EMBL" id="LR798317">
    <property type="protein sequence ID" value="CAB5223290.1"/>
    <property type="molecule type" value="Genomic_DNA"/>
</dbReference>
<protein>
    <submittedName>
        <fullName evidence="2">Uncharacterized protein</fullName>
    </submittedName>
</protein>
<gene>
    <name evidence="2" type="ORF">UFOVP380_30</name>
</gene>
<evidence type="ECO:0000256" key="1">
    <source>
        <dbReference type="SAM" id="MobiDB-lite"/>
    </source>
</evidence>
<organism evidence="2">
    <name type="scientific">uncultured Caudovirales phage</name>
    <dbReference type="NCBI Taxonomy" id="2100421"/>
    <lineage>
        <taxon>Viruses</taxon>
        <taxon>Duplodnaviria</taxon>
        <taxon>Heunggongvirae</taxon>
        <taxon>Uroviricota</taxon>
        <taxon>Caudoviricetes</taxon>
        <taxon>Peduoviridae</taxon>
        <taxon>Maltschvirus</taxon>
        <taxon>Maltschvirus maltsch</taxon>
    </lineage>
</organism>
<accession>A0A6J7WZX7</accession>
<evidence type="ECO:0000313" key="2">
    <source>
        <dbReference type="EMBL" id="CAB5223290.1"/>
    </source>
</evidence>
<feature type="region of interest" description="Disordered" evidence="1">
    <location>
        <begin position="49"/>
        <end position="72"/>
    </location>
</feature>
<name>A0A6J7WZX7_9CAUD</name>
<proteinExistence type="predicted"/>
<reference evidence="2" key="1">
    <citation type="submission" date="2020-05" db="EMBL/GenBank/DDBJ databases">
        <authorList>
            <person name="Chiriac C."/>
            <person name="Salcher M."/>
            <person name="Ghai R."/>
            <person name="Kavagutti S V."/>
        </authorList>
    </citation>
    <scope>NUCLEOTIDE SEQUENCE</scope>
</reference>
<sequence length="72" mass="8064">MPKAKNNQETIFQYDGVLLLPGENTVTEEEFKRLKTAKLSIEHGILELEADKKAKGEGKEEAAPEPVEEPKK</sequence>